<evidence type="ECO:0000313" key="3">
    <source>
        <dbReference type="Proteomes" id="UP000600918"/>
    </source>
</evidence>
<accession>A0A834NH96</accession>
<comment type="caution">
    <text evidence="2">The sequence shown here is derived from an EMBL/GenBank/DDBJ whole genome shotgun (WGS) entry which is preliminary data.</text>
</comment>
<evidence type="ECO:0000313" key="2">
    <source>
        <dbReference type="EMBL" id="KAF7409040.1"/>
    </source>
</evidence>
<gene>
    <name evidence="2" type="ORF">H0235_013892</name>
</gene>
<proteinExistence type="predicted"/>
<protein>
    <submittedName>
        <fullName evidence="2">Uncharacterized protein</fullName>
    </submittedName>
</protein>
<dbReference type="AlphaFoldDB" id="A0A834NH96"/>
<name>A0A834NH96_VESPE</name>
<organism evidence="2 3">
    <name type="scientific">Vespula pensylvanica</name>
    <name type="common">Western yellow jacket</name>
    <name type="synonym">Wasp</name>
    <dbReference type="NCBI Taxonomy" id="30213"/>
    <lineage>
        <taxon>Eukaryota</taxon>
        <taxon>Metazoa</taxon>
        <taxon>Ecdysozoa</taxon>
        <taxon>Arthropoda</taxon>
        <taxon>Hexapoda</taxon>
        <taxon>Insecta</taxon>
        <taxon>Pterygota</taxon>
        <taxon>Neoptera</taxon>
        <taxon>Endopterygota</taxon>
        <taxon>Hymenoptera</taxon>
        <taxon>Apocrita</taxon>
        <taxon>Aculeata</taxon>
        <taxon>Vespoidea</taxon>
        <taxon>Vespidae</taxon>
        <taxon>Vespinae</taxon>
        <taxon>Vespula</taxon>
    </lineage>
</organism>
<feature type="region of interest" description="Disordered" evidence="1">
    <location>
        <begin position="1"/>
        <end position="21"/>
    </location>
</feature>
<dbReference type="EMBL" id="JACSDY010000014">
    <property type="protein sequence ID" value="KAF7409040.1"/>
    <property type="molecule type" value="Genomic_DNA"/>
</dbReference>
<dbReference type="Proteomes" id="UP000600918">
    <property type="component" value="Unassembled WGS sequence"/>
</dbReference>
<evidence type="ECO:0000256" key="1">
    <source>
        <dbReference type="SAM" id="MobiDB-lite"/>
    </source>
</evidence>
<feature type="compositionally biased region" description="Acidic residues" evidence="1">
    <location>
        <begin position="10"/>
        <end position="20"/>
    </location>
</feature>
<reference evidence="2" key="1">
    <citation type="journal article" date="2020" name="G3 (Bethesda)">
        <title>High-Quality Assemblies for Three Invasive Social Wasps from the &lt;i&gt;Vespula&lt;/i&gt; Genus.</title>
        <authorList>
            <person name="Harrop T.W.R."/>
            <person name="Guhlin J."/>
            <person name="McLaughlin G.M."/>
            <person name="Permina E."/>
            <person name="Stockwell P."/>
            <person name="Gilligan J."/>
            <person name="Le Lec M.F."/>
            <person name="Gruber M.A.M."/>
            <person name="Quinn O."/>
            <person name="Lovegrove M."/>
            <person name="Duncan E.J."/>
            <person name="Remnant E.J."/>
            <person name="Van Eeckhoven J."/>
            <person name="Graham B."/>
            <person name="Knapp R.A."/>
            <person name="Langford K.W."/>
            <person name="Kronenberg Z."/>
            <person name="Press M.O."/>
            <person name="Eacker S.M."/>
            <person name="Wilson-Rankin E.E."/>
            <person name="Purcell J."/>
            <person name="Lester P.J."/>
            <person name="Dearden P.K."/>
        </authorList>
    </citation>
    <scope>NUCLEOTIDE SEQUENCE</scope>
    <source>
        <strain evidence="2">Volc-1</strain>
    </source>
</reference>
<keyword evidence="3" id="KW-1185">Reference proteome</keyword>
<sequence>MRRGKGEEKEKEEDEEDEEEVGRTDLFLYPLYTILLPNAEKCTSEGAFQRYISYVFERAFFYEERMSSASLKYPCRGGTQASASSEGNFEVLLALVGGARTSGFRNRLGWRKRRMPIKRTSTVLKDPTAWWLSGCNTFSRNVL</sequence>